<dbReference type="Proteomes" id="UP000321746">
    <property type="component" value="Unassembled WGS sequence"/>
</dbReference>
<sequence length="65" mass="7062">MSACVSGQEGDVPENYFGLNPIAPRGPSCEPWFLSDSLPAFHCDKRASDGYLKGAFRARCVKLVV</sequence>
<dbReference type="AlphaFoldDB" id="A0A511XLM0"/>
<comment type="caution">
    <text evidence="1">The sequence shown here is derived from an EMBL/GenBank/DDBJ whole genome shotgun (WGS) entry which is preliminary data.</text>
</comment>
<accession>A0A511XLM0</accession>
<evidence type="ECO:0000313" key="1">
    <source>
        <dbReference type="EMBL" id="GEN63846.1"/>
    </source>
</evidence>
<gene>
    <name evidence="1" type="ORF">AOE01nite_20700</name>
</gene>
<proteinExistence type="predicted"/>
<name>A0A511XLM0_9PROT</name>
<reference evidence="1 2" key="1">
    <citation type="submission" date="2019-07" db="EMBL/GenBank/DDBJ databases">
        <title>Whole genome shotgun sequence of Acetobacter oeni NBRC 105207.</title>
        <authorList>
            <person name="Hosoyama A."/>
            <person name="Uohara A."/>
            <person name="Ohji S."/>
            <person name="Ichikawa N."/>
        </authorList>
    </citation>
    <scope>NUCLEOTIDE SEQUENCE [LARGE SCALE GENOMIC DNA]</scope>
    <source>
        <strain evidence="1 2">NBRC 105207</strain>
    </source>
</reference>
<organism evidence="1 2">
    <name type="scientific">Acetobacter oeni</name>
    <dbReference type="NCBI Taxonomy" id="304077"/>
    <lineage>
        <taxon>Bacteria</taxon>
        <taxon>Pseudomonadati</taxon>
        <taxon>Pseudomonadota</taxon>
        <taxon>Alphaproteobacteria</taxon>
        <taxon>Acetobacterales</taxon>
        <taxon>Acetobacteraceae</taxon>
        <taxon>Acetobacter</taxon>
    </lineage>
</organism>
<evidence type="ECO:0000313" key="2">
    <source>
        <dbReference type="Proteomes" id="UP000321746"/>
    </source>
</evidence>
<protein>
    <submittedName>
        <fullName evidence="1">Uncharacterized protein</fullName>
    </submittedName>
</protein>
<dbReference type="EMBL" id="BJYG01000027">
    <property type="protein sequence ID" value="GEN63846.1"/>
    <property type="molecule type" value="Genomic_DNA"/>
</dbReference>
<keyword evidence="2" id="KW-1185">Reference proteome</keyword>